<protein>
    <submittedName>
        <fullName evidence="1">24796_t:CDS:1</fullName>
    </submittedName>
</protein>
<name>A0ABN7XQJ1_GIGMA</name>
<evidence type="ECO:0000313" key="1">
    <source>
        <dbReference type="EMBL" id="CAG8857337.1"/>
    </source>
</evidence>
<keyword evidence="2" id="KW-1185">Reference proteome</keyword>
<feature type="non-terminal residue" evidence="1">
    <location>
        <position position="61"/>
    </location>
</feature>
<gene>
    <name evidence="1" type="ORF">GMARGA_LOCUS46158</name>
</gene>
<proteinExistence type="predicted"/>
<comment type="caution">
    <text evidence="1">The sequence shown here is derived from an EMBL/GenBank/DDBJ whole genome shotgun (WGS) entry which is preliminary data.</text>
</comment>
<dbReference type="EMBL" id="CAJVQB010169695">
    <property type="protein sequence ID" value="CAG8857337.1"/>
    <property type="molecule type" value="Genomic_DNA"/>
</dbReference>
<sequence length="61" mass="6906">DVQSCVILYTNKYELTPTVSIFGNGYSLSQAVTENPVSDAIRLAYPNIFWPKIKINLDQKQ</sequence>
<accession>A0ABN7XQJ1</accession>
<reference evidence="1 2" key="1">
    <citation type="submission" date="2021-06" db="EMBL/GenBank/DDBJ databases">
        <authorList>
            <person name="Kallberg Y."/>
            <person name="Tangrot J."/>
            <person name="Rosling A."/>
        </authorList>
    </citation>
    <scope>NUCLEOTIDE SEQUENCE [LARGE SCALE GENOMIC DNA]</scope>
    <source>
        <strain evidence="1 2">120-4 pot B 10/14</strain>
    </source>
</reference>
<organism evidence="1 2">
    <name type="scientific">Gigaspora margarita</name>
    <dbReference type="NCBI Taxonomy" id="4874"/>
    <lineage>
        <taxon>Eukaryota</taxon>
        <taxon>Fungi</taxon>
        <taxon>Fungi incertae sedis</taxon>
        <taxon>Mucoromycota</taxon>
        <taxon>Glomeromycotina</taxon>
        <taxon>Glomeromycetes</taxon>
        <taxon>Diversisporales</taxon>
        <taxon>Gigasporaceae</taxon>
        <taxon>Gigaspora</taxon>
    </lineage>
</organism>
<evidence type="ECO:0000313" key="2">
    <source>
        <dbReference type="Proteomes" id="UP000789901"/>
    </source>
</evidence>
<feature type="non-terminal residue" evidence="1">
    <location>
        <position position="1"/>
    </location>
</feature>
<dbReference type="Proteomes" id="UP000789901">
    <property type="component" value="Unassembled WGS sequence"/>
</dbReference>